<reference evidence="9" key="1">
    <citation type="submission" date="2025-08" db="UniProtKB">
        <authorList>
            <consortium name="RefSeq"/>
        </authorList>
    </citation>
    <scope>IDENTIFICATION</scope>
    <source>
        <tissue evidence="9">Whole body</tissue>
    </source>
</reference>
<feature type="compositionally biased region" description="Acidic residues" evidence="7">
    <location>
        <begin position="324"/>
        <end position="351"/>
    </location>
</feature>
<dbReference type="FunFam" id="1.20.5.1500:FF:000001">
    <property type="entry name" value="Nucleosome assembly protein 1-like 1"/>
    <property type="match status" value="1"/>
</dbReference>
<dbReference type="GO" id="GO:0000724">
    <property type="term" value="P:double-strand break repair via homologous recombination"/>
    <property type="evidence" value="ECO:0007669"/>
    <property type="project" value="UniProtKB-ARBA"/>
</dbReference>
<evidence type="ECO:0000313" key="9">
    <source>
        <dbReference type="RefSeq" id="XP_025413595.1"/>
    </source>
</evidence>
<evidence type="ECO:0000256" key="2">
    <source>
        <dbReference type="ARBA" id="ARBA00004496"/>
    </source>
</evidence>
<keyword evidence="8" id="KW-1185">Reference proteome</keyword>
<evidence type="ECO:0000256" key="5">
    <source>
        <dbReference type="ARBA" id="ARBA00023242"/>
    </source>
</evidence>
<dbReference type="PANTHER" id="PTHR11875">
    <property type="entry name" value="TESTIS-SPECIFIC Y-ENCODED PROTEIN"/>
    <property type="match status" value="1"/>
</dbReference>
<accession>A0A8B8FTB4</accession>
<dbReference type="InterPro" id="IPR002164">
    <property type="entry name" value="NAP_family"/>
</dbReference>
<organism evidence="8 9">
    <name type="scientific">Sipha flava</name>
    <name type="common">yellow sugarcane aphid</name>
    <dbReference type="NCBI Taxonomy" id="143950"/>
    <lineage>
        <taxon>Eukaryota</taxon>
        <taxon>Metazoa</taxon>
        <taxon>Ecdysozoa</taxon>
        <taxon>Arthropoda</taxon>
        <taxon>Hexapoda</taxon>
        <taxon>Insecta</taxon>
        <taxon>Pterygota</taxon>
        <taxon>Neoptera</taxon>
        <taxon>Paraneoptera</taxon>
        <taxon>Hemiptera</taxon>
        <taxon>Sternorrhyncha</taxon>
        <taxon>Aphidomorpha</taxon>
        <taxon>Aphidoidea</taxon>
        <taxon>Aphididae</taxon>
        <taxon>Sipha</taxon>
    </lineage>
</organism>
<protein>
    <submittedName>
        <fullName evidence="9">Nucleosome assembly protein 1-like 1</fullName>
    </submittedName>
</protein>
<evidence type="ECO:0000256" key="6">
    <source>
        <dbReference type="RuleBase" id="RU003876"/>
    </source>
</evidence>
<keyword evidence="5" id="KW-0539">Nucleus</keyword>
<dbReference type="RefSeq" id="XP_025413595.1">
    <property type="nucleotide sequence ID" value="XM_025557810.1"/>
</dbReference>
<evidence type="ECO:0000256" key="3">
    <source>
        <dbReference type="ARBA" id="ARBA00009947"/>
    </source>
</evidence>
<name>A0A8B8FTB4_9HEMI</name>
<dbReference type="GO" id="GO:0005634">
    <property type="term" value="C:nucleus"/>
    <property type="evidence" value="ECO:0007669"/>
    <property type="project" value="UniProtKB-SubCell"/>
</dbReference>
<dbReference type="Gene3D" id="3.30.1120.90">
    <property type="entry name" value="Nucleosome assembly protein"/>
    <property type="match status" value="1"/>
</dbReference>
<feature type="compositionally biased region" description="Basic and acidic residues" evidence="7">
    <location>
        <begin position="357"/>
        <end position="377"/>
    </location>
</feature>
<feature type="compositionally biased region" description="Low complexity" evidence="7">
    <location>
        <begin position="8"/>
        <end position="23"/>
    </location>
</feature>
<sequence length="377" mass="43743">MSTENKSDSSSSDSDMEQDSQQQYKFRGFKGEGEDLLPNLPPVVKKRVKALKNLLVSQTDIDVKFYTELHILECKYHKLYADFYNKRSDIVQGNYEPTEEECDFPSDDEDDVKDLSTDMEGKVKLEDKKPETTIDNEQIKGIPDFWLTILKNTSLISDMIQPHDEPILSHLTDIKVYLLDEPMGFALEFHFSPNEWFTNTVLTKEYEMKCVPDKNNPLSFEGPEIYKCKGCTIQWNKGKNVTVKVVKKKQKHKVKGAVRFINKTVQNVSFFHFFSPPAVPDDPETEVDEEIDSLLTTDFEIGHYIRERIIPRAVLYYTGEALLEENEFDEDDEEEESENDEDDDDDDEEGTVNDPEYNPRQDKLLKQKVEPAECKQQ</sequence>
<dbReference type="OrthoDB" id="27325at2759"/>
<gene>
    <name evidence="9" type="primary">LOC112685803</name>
</gene>
<dbReference type="GO" id="GO:0005737">
    <property type="term" value="C:cytoplasm"/>
    <property type="evidence" value="ECO:0007669"/>
    <property type="project" value="UniProtKB-SubCell"/>
</dbReference>
<evidence type="ECO:0000256" key="4">
    <source>
        <dbReference type="ARBA" id="ARBA00022490"/>
    </source>
</evidence>
<evidence type="ECO:0000313" key="8">
    <source>
        <dbReference type="Proteomes" id="UP000694846"/>
    </source>
</evidence>
<evidence type="ECO:0000256" key="7">
    <source>
        <dbReference type="SAM" id="MobiDB-lite"/>
    </source>
</evidence>
<dbReference type="AlphaFoldDB" id="A0A8B8FTB4"/>
<dbReference type="GO" id="GO:0006334">
    <property type="term" value="P:nucleosome assembly"/>
    <property type="evidence" value="ECO:0007669"/>
    <property type="project" value="InterPro"/>
</dbReference>
<feature type="region of interest" description="Disordered" evidence="7">
    <location>
        <begin position="324"/>
        <end position="377"/>
    </location>
</feature>
<dbReference type="GO" id="GO:0042393">
    <property type="term" value="F:histone binding"/>
    <property type="evidence" value="ECO:0007669"/>
    <property type="project" value="UniProtKB-ARBA"/>
</dbReference>
<comment type="similarity">
    <text evidence="3 6">Belongs to the nucleosome assembly protein (NAP) family.</text>
</comment>
<dbReference type="Gene3D" id="1.20.5.1500">
    <property type="match status" value="1"/>
</dbReference>
<proteinExistence type="inferred from homology"/>
<feature type="region of interest" description="Disordered" evidence="7">
    <location>
        <begin position="1"/>
        <end position="33"/>
    </location>
</feature>
<dbReference type="InterPro" id="IPR037231">
    <property type="entry name" value="NAP-like_sf"/>
</dbReference>
<dbReference type="FunFam" id="3.30.1120.90:FF:000005">
    <property type="entry name" value="Nucleosome assembly protein11"/>
    <property type="match status" value="1"/>
</dbReference>
<comment type="subcellular location">
    <subcellularLocation>
        <location evidence="2">Cytoplasm</location>
    </subcellularLocation>
    <subcellularLocation>
        <location evidence="1">Nucleus</location>
    </subcellularLocation>
</comment>
<keyword evidence="4" id="KW-0963">Cytoplasm</keyword>
<dbReference type="Proteomes" id="UP000694846">
    <property type="component" value="Unplaced"/>
</dbReference>
<dbReference type="Pfam" id="PF00956">
    <property type="entry name" value="NAP"/>
    <property type="match status" value="1"/>
</dbReference>
<dbReference type="SUPFAM" id="SSF143113">
    <property type="entry name" value="NAP-like"/>
    <property type="match status" value="1"/>
</dbReference>
<evidence type="ECO:0000256" key="1">
    <source>
        <dbReference type="ARBA" id="ARBA00004123"/>
    </source>
</evidence>
<dbReference type="GeneID" id="112685803"/>